<evidence type="ECO:0000256" key="2">
    <source>
        <dbReference type="ARBA" id="ARBA00010708"/>
    </source>
</evidence>
<dbReference type="FunFam" id="3.30.565.10:FF:000002">
    <property type="entry name" value="DNA gyrase subunit B"/>
    <property type="match status" value="1"/>
</dbReference>
<dbReference type="Pfam" id="PF00986">
    <property type="entry name" value="DNA_gyraseB_C"/>
    <property type="match status" value="1"/>
</dbReference>
<keyword evidence="14" id="KW-1185">Reference proteome</keyword>
<feature type="binding site" evidence="11">
    <location>
        <position position="526"/>
    </location>
    <ligand>
        <name>Mg(2+)</name>
        <dbReference type="ChEBI" id="CHEBI:18420"/>
        <label>2</label>
    </ligand>
</feature>
<dbReference type="CDD" id="cd03366">
    <property type="entry name" value="TOPRIM_TopoIIA_GyrB"/>
    <property type="match status" value="1"/>
</dbReference>
<comment type="similarity">
    <text evidence="2 11">Belongs to the type II topoisomerase GyrB family.</text>
</comment>
<keyword evidence="3 11" id="KW-0479">Metal-binding</keyword>
<keyword evidence="5 11" id="KW-0067">ATP-binding</keyword>
<accession>D2MMX7</accession>
<evidence type="ECO:0000256" key="8">
    <source>
        <dbReference type="ARBA" id="ARBA00023125"/>
    </source>
</evidence>
<dbReference type="InterPro" id="IPR001241">
    <property type="entry name" value="Topo_IIA"/>
</dbReference>
<comment type="caution">
    <text evidence="13">The sequence shown here is derived from an EMBL/GenBank/DDBJ whole genome shotgun (WGS) entry which is preliminary data.</text>
</comment>
<dbReference type="InterPro" id="IPR000565">
    <property type="entry name" value="Topo_IIA_B"/>
</dbReference>
<comment type="subunit">
    <text evidence="11">Heterotetramer, composed of two GyrA and two GyrB chains. In the heterotetramer, GyrA contains the active site tyrosine that forms a transient covalent intermediate with DNA, while GyrB binds cofactors and catalyzes ATP hydrolysis.</text>
</comment>
<dbReference type="InterPro" id="IPR011557">
    <property type="entry name" value="GyrB"/>
</dbReference>
<dbReference type="FunFam" id="3.40.50.670:FF:000002">
    <property type="entry name" value="DNA gyrase subunit B"/>
    <property type="match status" value="1"/>
</dbReference>
<dbReference type="Proteomes" id="UP000005017">
    <property type="component" value="Unassembled WGS sequence"/>
</dbReference>
<gene>
    <name evidence="11 13" type="primary">gyrB</name>
    <name evidence="13" type="ORF">HMPREF9013_1111</name>
</gene>
<dbReference type="InterPro" id="IPR020568">
    <property type="entry name" value="Ribosomal_Su5_D2-typ_SF"/>
</dbReference>
<comment type="subunit">
    <text evidence="10">Heterotetramer composed of ParC and ParE.</text>
</comment>
<keyword evidence="9 11" id="KW-0413">Isomerase</keyword>
<dbReference type="InterPro" id="IPR036890">
    <property type="entry name" value="HATPase_C_sf"/>
</dbReference>
<dbReference type="RefSeq" id="WP_006626748.1">
    <property type="nucleotide sequence ID" value="NZ_ADFR01000002.1"/>
</dbReference>
<dbReference type="InterPro" id="IPR013760">
    <property type="entry name" value="Topo_IIA-like_dom_sf"/>
</dbReference>
<evidence type="ECO:0000313" key="14">
    <source>
        <dbReference type="Proteomes" id="UP000005017"/>
    </source>
</evidence>
<dbReference type="Pfam" id="PF02518">
    <property type="entry name" value="HATPase_c"/>
    <property type="match status" value="1"/>
</dbReference>
<comment type="function">
    <text evidence="11">A type II topoisomerase that negatively supercoils closed circular double-stranded (ds) DNA in an ATP-dependent manner to modulate DNA topology and maintain chromosomes in an underwound state. Negative supercoiling favors strand separation, and DNA replication, transcription, recombination and repair, all of which involve strand separation. Also able to catalyze the interconversion of other topological isomers of dsDNA rings, including catenanes and knotted rings. Type II topoisomerases break and join 2 DNA strands simultaneously in an ATP-dependent manner.</text>
</comment>
<evidence type="ECO:0000256" key="4">
    <source>
        <dbReference type="ARBA" id="ARBA00022741"/>
    </source>
</evidence>
<dbReference type="PANTHER" id="PTHR45866:SF1">
    <property type="entry name" value="DNA GYRASE SUBUNIT B, MITOCHONDRIAL"/>
    <property type="match status" value="1"/>
</dbReference>
<organism evidence="13 14">
    <name type="scientific">Bulleidia extructa W1219</name>
    <dbReference type="NCBI Taxonomy" id="679192"/>
    <lineage>
        <taxon>Bacteria</taxon>
        <taxon>Bacillati</taxon>
        <taxon>Bacillota</taxon>
        <taxon>Erysipelotrichia</taxon>
        <taxon>Erysipelotrichales</taxon>
        <taxon>Erysipelotrichaceae</taxon>
        <taxon>Bulleidia</taxon>
    </lineage>
</organism>
<dbReference type="GO" id="GO:0006265">
    <property type="term" value="P:DNA topological change"/>
    <property type="evidence" value="ECO:0007669"/>
    <property type="project" value="UniProtKB-UniRule"/>
</dbReference>
<feature type="binding site" evidence="11">
    <location>
        <position position="451"/>
    </location>
    <ligand>
        <name>Mg(2+)</name>
        <dbReference type="ChEBI" id="CHEBI:18420"/>
        <label>1</label>
        <note>catalytic</note>
    </ligand>
</feature>
<dbReference type="GO" id="GO:0006261">
    <property type="term" value="P:DNA-templated DNA replication"/>
    <property type="evidence" value="ECO:0007669"/>
    <property type="project" value="UniProtKB-UniRule"/>
</dbReference>
<keyword evidence="7 11" id="KW-0799">Topoisomerase</keyword>
<dbReference type="eggNOG" id="COG0187">
    <property type="taxonomic scope" value="Bacteria"/>
</dbReference>
<dbReference type="GO" id="GO:0005694">
    <property type="term" value="C:chromosome"/>
    <property type="evidence" value="ECO:0007669"/>
    <property type="project" value="InterPro"/>
</dbReference>
<dbReference type="EMBL" id="ADFR01000002">
    <property type="protein sequence ID" value="EFC06403.1"/>
    <property type="molecule type" value="Genomic_DNA"/>
</dbReference>
<dbReference type="EC" id="5.6.2.2" evidence="11"/>
<dbReference type="InterPro" id="IPR013506">
    <property type="entry name" value="Topo_IIA_bsu_dom2"/>
</dbReference>
<keyword evidence="4 11" id="KW-0547">Nucleotide-binding</keyword>
<comment type="subcellular location">
    <subcellularLocation>
        <location evidence="11">Cytoplasm</location>
    </subcellularLocation>
</comment>
<dbReference type="Pfam" id="PF00204">
    <property type="entry name" value="DNA_gyraseB"/>
    <property type="match status" value="1"/>
</dbReference>
<dbReference type="InterPro" id="IPR013759">
    <property type="entry name" value="Topo_IIA_B_C"/>
</dbReference>
<proteinExistence type="inferred from homology"/>
<comment type="cofactor">
    <cofactor evidence="11">
        <name>Mg(2+)</name>
        <dbReference type="ChEBI" id="CHEBI:18420"/>
    </cofactor>
    <cofactor evidence="11">
        <name>Mn(2+)</name>
        <dbReference type="ChEBI" id="CHEBI:29035"/>
    </cofactor>
    <cofactor evidence="11">
        <name>Ca(2+)</name>
        <dbReference type="ChEBI" id="CHEBI:29108"/>
    </cofactor>
    <text evidence="11">Binds two Mg(2+) per subunit. The magnesium ions form salt bridges with both the protein and the DNA. Can also accept other divalent metal cations, such as Mn(2+) or Ca(2+).</text>
</comment>
<dbReference type="GO" id="GO:0005524">
    <property type="term" value="F:ATP binding"/>
    <property type="evidence" value="ECO:0007669"/>
    <property type="project" value="UniProtKB-UniRule"/>
</dbReference>
<dbReference type="InterPro" id="IPR002288">
    <property type="entry name" value="DNA_gyrase_B_C"/>
</dbReference>
<keyword evidence="8" id="KW-0238">DNA-binding</keyword>
<dbReference type="InterPro" id="IPR018522">
    <property type="entry name" value="TopoIIA_CS"/>
</dbReference>
<evidence type="ECO:0000256" key="1">
    <source>
        <dbReference type="ARBA" id="ARBA00000185"/>
    </source>
</evidence>
<dbReference type="GO" id="GO:0005737">
    <property type="term" value="C:cytoplasm"/>
    <property type="evidence" value="ECO:0007669"/>
    <property type="project" value="UniProtKB-SubCell"/>
</dbReference>
<dbReference type="SUPFAM" id="SSF54211">
    <property type="entry name" value="Ribosomal protein S5 domain 2-like"/>
    <property type="match status" value="1"/>
</dbReference>
<evidence type="ECO:0000256" key="6">
    <source>
        <dbReference type="ARBA" id="ARBA00022842"/>
    </source>
</evidence>
<dbReference type="SUPFAM" id="SSF56719">
    <property type="entry name" value="Type II DNA topoisomerase"/>
    <property type="match status" value="1"/>
</dbReference>
<dbReference type="SMART" id="SM00387">
    <property type="entry name" value="HATPase_c"/>
    <property type="match status" value="1"/>
</dbReference>
<evidence type="ECO:0000259" key="12">
    <source>
        <dbReference type="PROSITE" id="PS50880"/>
    </source>
</evidence>
<dbReference type="PRINTS" id="PR00418">
    <property type="entry name" value="TPI2FAMILY"/>
</dbReference>
<feature type="binding site" evidence="11">
    <location>
        <position position="524"/>
    </location>
    <ligand>
        <name>Mg(2+)</name>
        <dbReference type="ChEBI" id="CHEBI:18420"/>
        <label>2</label>
    </ligand>
</feature>
<dbReference type="AlphaFoldDB" id="D2MMX7"/>
<feature type="site" description="Interaction with DNA" evidence="11">
    <location>
        <position position="479"/>
    </location>
</feature>
<dbReference type="HAMAP" id="MF_01898">
    <property type="entry name" value="GyrB"/>
    <property type="match status" value="1"/>
</dbReference>
<dbReference type="Gene3D" id="3.40.50.670">
    <property type="match status" value="1"/>
</dbReference>
<dbReference type="SUPFAM" id="SSF55874">
    <property type="entry name" value="ATPase domain of HSP90 chaperone/DNA topoisomerase II/histidine kinase"/>
    <property type="match status" value="1"/>
</dbReference>
<dbReference type="InterPro" id="IPR003594">
    <property type="entry name" value="HATPase_dom"/>
</dbReference>
<evidence type="ECO:0000313" key="13">
    <source>
        <dbReference type="EMBL" id="EFC06403.1"/>
    </source>
</evidence>
<evidence type="ECO:0000256" key="11">
    <source>
        <dbReference type="HAMAP-Rule" id="MF_01898"/>
    </source>
</evidence>
<dbReference type="GO" id="GO:0046872">
    <property type="term" value="F:metal ion binding"/>
    <property type="evidence" value="ECO:0007669"/>
    <property type="project" value="UniProtKB-KW"/>
</dbReference>
<dbReference type="GO" id="GO:0034335">
    <property type="term" value="F:DNA negative supercoiling activity"/>
    <property type="evidence" value="ECO:0007669"/>
    <property type="project" value="UniProtKB-ARBA"/>
</dbReference>
<evidence type="ECO:0000256" key="7">
    <source>
        <dbReference type="ARBA" id="ARBA00023029"/>
    </source>
</evidence>
<dbReference type="STRING" id="679192.HMPREF9013_1111"/>
<dbReference type="InterPro" id="IPR006171">
    <property type="entry name" value="TOPRIM_dom"/>
</dbReference>
<dbReference type="Pfam" id="PF01751">
    <property type="entry name" value="Toprim"/>
    <property type="match status" value="1"/>
</dbReference>
<dbReference type="OrthoDB" id="9802808at2"/>
<comment type="catalytic activity">
    <reaction evidence="1 11">
        <text>ATP-dependent breakage, passage and rejoining of double-stranded DNA.</text>
        <dbReference type="EC" id="5.6.2.2"/>
    </reaction>
</comment>
<dbReference type="GO" id="GO:0003677">
    <property type="term" value="F:DNA binding"/>
    <property type="evidence" value="ECO:0007669"/>
    <property type="project" value="UniProtKB-KW"/>
</dbReference>
<dbReference type="CDD" id="cd00822">
    <property type="entry name" value="TopoII_Trans_DNA_gyrase"/>
    <property type="match status" value="1"/>
</dbReference>
<dbReference type="PANTHER" id="PTHR45866">
    <property type="entry name" value="DNA GYRASE/TOPOISOMERASE SUBUNIT B"/>
    <property type="match status" value="1"/>
</dbReference>
<feature type="site" description="Interaction with DNA" evidence="11">
    <location>
        <position position="476"/>
    </location>
</feature>
<dbReference type="InterPro" id="IPR034160">
    <property type="entry name" value="TOPRIM_GyrB"/>
</dbReference>
<dbReference type="PRINTS" id="PR01159">
    <property type="entry name" value="DNAGYRASEB"/>
</dbReference>
<dbReference type="InterPro" id="IPR014721">
    <property type="entry name" value="Ribsml_uS5_D2-typ_fold_subgr"/>
</dbReference>
<dbReference type="PROSITE" id="PS50880">
    <property type="entry name" value="TOPRIM"/>
    <property type="match status" value="1"/>
</dbReference>
<evidence type="ECO:0000256" key="3">
    <source>
        <dbReference type="ARBA" id="ARBA00022723"/>
    </source>
</evidence>
<evidence type="ECO:0000256" key="9">
    <source>
        <dbReference type="ARBA" id="ARBA00023235"/>
    </source>
</evidence>
<dbReference type="FunFam" id="3.30.230.10:FF:000005">
    <property type="entry name" value="DNA gyrase subunit B"/>
    <property type="match status" value="1"/>
</dbReference>
<feature type="domain" description="Toprim" evidence="12">
    <location>
        <begin position="445"/>
        <end position="559"/>
    </location>
</feature>
<evidence type="ECO:0000256" key="10">
    <source>
        <dbReference type="ARBA" id="ARBA00063644"/>
    </source>
</evidence>
<comment type="miscellaneous">
    <text evidence="11">Few gyrases are as efficient as E.coli at forming negative supercoils. Not all organisms have 2 type II topoisomerases; in organisms with a single type II topoisomerase this enzyme also has to decatenate newly replicated chromosomes.</text>
</comment>
<keyword evidence="11" id="KW-0963">Cytoplasm</keyword>
<evidence type="ECO:0000256" key="5">
    <source>
        <dbReference type="ARBA" id="ARBA00022840"/>
    </source>
</evidence>
<dbReference type="Gene3D" id="3.30.565.10">
    <property type="entry name" value="Histidine kinase-like ATPase, C-terminal domain"/>
    <property type="match status" value="1"/>
</dbReference>
<dbReference type="NCBIfam" id="TIGR01059">
    <property type="entry name" value="gyrB"/>
    <property type="match status" value="1"/>
</dbReference>
<name>D2MMX7_9FIRM</name>
<dbReference type="PROSITE" id="PS00177">
    <property type="entry name" value="TOPOISOMERASE_II"/>
    <property type="match status" value="1"/>
</dbReference>
<dbReference type="NCBIfam" id="NF011501">
    <property type="entry name" value="PRK14939.1"/>
    <property type="match status" value="1"/>
</dbReference>
<dbReference type="Gene3D" id="3.30.230.10">
    <property type="match status" value="1"/>
</dbReference>
<keyword evidence="6 11" id="KW-0460">Magnesium</keyword>
<dbReference type="NCBIfam" id="NF004189">
    <property type="entry name" value="PRK05644.1"/>
    <property type="match status" value="1"/>
</dbReference>
<dbReference type="SMART" id="SM00433">
    <property type="entry name" value="TOP2c"/>
    <property type="match status" value="1"/>
</dbReference>
<reference evidence="14" key="1">
    <citation type="submission" date="2009-12" db="EMBL/GenBank/DDBJ databases">
        <title>Sequence of Clostridiales genomosp. BVAB3 str. UPII9-5.</title>
        <authorList>
            <person name="Madupu R."/>
            <person name="Durkin A.S."/>
            <person name="Torralba M."/>
            <person name="Methe B."/>
            <person name="Sutton G.G."/>
            <person name="Strausberg R.L."/>
            <person name="Nelson K.E."/>
        </authorList>
    </citation>
    <scope>NUCLEOTIDE SEQUENCE [LARGE SCALE GENOMIC DNA]</scope>
    <source>
        <strain evidence="14">W1219</strain>
    </source>
</reference>
<dbReference type="CDD" id="cd16928">
    <property type="entry name" value="HATPase_GyrB-like"/>
    <property type="match status" value="1"/>
</dbReference>
<protein>
    <recommendedName>
        <fullName evidence="11">DNA gyrase subunit B</fullName>
        <ecNumber evidence="11">5.6.2.2</ecNumber>
    </recommendedName>
</protein>
<feature type="binding site" evidence="11">
    <location>
        <position position="524"/>
    </location>
    <ligand>
        <name>Mg(2+)</name>
        <dbReference type="ChEBI" id="CHEBI:18420"/>
        <label>1</label>
        <note>catalytic</note>
    </ligand>
</feature>
<sequence length="659" mass="74453">MANKLENKEENRAIFNETLDMKVDHAYEDEDIQVLEGLEAVRKRPGMYIGSTSSVGLHHLVWEIVDNGIDEAMAGYASQVEITVDEDNIVSVEDDGRGMPTGMNEKTGISTIETIFTVLHAGGKFGGGAYKVSGGLHGVGASAVNALSEFLEVTVYHEGSVYFVRFENGGHPVEPLKVIGTCDVDKHGSLVRFKADPTIFTETTVYDFNILRNRIRQLAFLNKGIRIKFHDLREVNFEKRDHDYFFEGGLKEYVKFINENKDKVHEDVIYSEGYEDNIQVEVACQYNTSYNPSIYTFCNNITTVDGGTHEEGFRMALTRIVNKYARENNFLKEKDENVTQEDCKEGLTAIISVKHPDPQYISQTKSKLTNSEVRKIVSDIFGTQFERFLMENPNQAKAIMEKIVIASQARLAAKRAKEITRKSSIKVGSLPGKLSDCSSKDPSISEIYLVEGDSAGGSAKNGRDSHFQAILPLRGKILNVEKTRPEKAFENQEIRSMITAFGAGVQDEVDTSKLRYHKIVIMTDADVDGAHIRTLLLTFFYRFLRPVLEQGYVYIAQPPLFKVQKGQSVRYAYTDRQLEELKAEMGERLSIQRYKGLGEMDASQLWETTMDPKSRTLIRVTIEDAEYADQNFSMLMGEEVEPRKNFILENAHFVENLDI</sequence>